<gene>
    <name evidence="3" type="ORF">QN215_02180</name>
</gene>
<evidence type="ECO:0000313" key="3">
    <source>
        <dbReference type="EMBL" id="XDS44960.1"/>
    </source>
</evidence>
<dbReference type="SMART" id="SM00855">
    <property type="entry name" value="PGAM"/>
    <property type="match status" value="1"/>
</dbReference>
<dbReference type="InterPro" id="IPR029033">
    <property type="entry name" value="His_PPase_superfam"/>
</dbReference>
<dbReference type="PROSITE" id="PS00893">
    <property type="entry name" value="NUDIX_BOX"/>
    <property type="match status" value="1"/>
</dbReference>
<evidence type="ECO:0000259" key="2">
    <source>
        <dbReference type="PROSITE" id="PS51462"/>
    </source>
</evidence>
<sequence>MSKTTDAAGAIVYRWRNADASRTLDDARKLPLSDDEVHEIMGKVKLCLVHRPKYDDWSWPKGKVEEHESLYHTAVREVGEETGIAVALESFLRTVEYPLNREGGKLRKGNITGNKRVSFWMAQALPKQDAERRRLTFGPVHEPDLNEVDDVRWVSPNAARHMLSHSTDRDVLDEFTDRVQQGALHSRIVLIVRHSKAESRKTWLGEDADRPLMPRGAAAAYALGRELTCFNPTLVVSSPWLRCIDTIRPFALQSRLQIREDERLTESSYEAFPHEALASMNEVIEASIRLRKNSIVCTHRPLLGGIFNFVRELCIGSSLAKRLPTKSPFIPTGHGVALSVVNASEGPQIIDIQKVVPIVY</sequence>
<dbReference type="Pfam" id="PF00293">
    <property type="entry name" value="NUDIX"/>
    <property type="match status" value="1"/>
</dbReference>
<dbReference type="GO" id="GO:0006754">
    <property type="term" value="P:ATP biosynthetic process"/>
    <property type="evidence" value="ECO:0007669"/>
    <property type="project" value="TreeGrafter"/>
</dbReference>
<dbReference type="GO" id="GO:0006167">
    <property type="term" value="P:AMP biosynthetic process"/>
    <property type="evidence" value="ECO:0007669"/>
    <property type="project" value="TreeGrafter"/>
</dbReference>
<dbReference type="Pfam" id="PF00300">
    <property type="entry name" value="His_Phos_1"/>
    <property type="match status" value="1"/>
</dbReference>
<dbReference type="EMBL" id="CP129674">
    <property type="protein sequence ID" value="XDS44960.1"/>
    <property type="molecule type" value="Genomic_DNA"/>
</dbReference>
<name>A0AB39U7X1_9BIFI</name>
<accession>A0AB39U7X1</accession>
<dbReference type="CDD" id="cd03673">
    <property type="entry name" value="NUDIX_Ap6A_hydrolase"/>
    <property type="match status" value="1"/>
</dbReference>
<dbReference type="PANTHER" id="PTHR21340">
    <property type="entry name" value="DIADENOSINE 5,5-P1,P4-TETRAPHOSPHATE PYROPHOSPHOHYDROLASE MUTT"/>
    <property type="match status" value="1"/>
</dbReference>
<dbReference type="InterPro" id="IPR015797">
    <property type="entry name" value="NUDIX_hydrolase-like_dom_sf"/>
</dbReference>
<reference evidence="3" key="1">
    <citation type="submission" date="2023-07" db="EMBL/GenBank/DDBJ databases">
        <title>Bifidobacterium aquikefiriaerophilum sp. nov. and Bifidobacterium eccum sp. nov., isolated from water kefir.</title>
        <authorList>
            <person name="Breselge S."/>
            <person name="Bellassi P."/>
            <person name="Barcenilla C."/>
            <person name="Alvarez-Ordonez A."/>
            <person name="Morelli L."/>
            <person name="Cotter P.D."/>
        </authorList>
    </citation>
    <scope>NUCLEOTIDE SEQUENCE</scope>
    <source>
        <strain evidence="3">WK041_4_12</strain>
    </source>
</reference>
<dbReference type="Gene3D" id="3.40.50.1240">
    <property type="entry name" value="Phosphoglycerate mutase-like"/>
    <property type="match status" value="1"/>
</dbReference>
<dbReference type="RefSeq" id="WP_369344508.1">
    <property type="nucleotide sequence ID" value="NZ_CP129674.1"/>
</dbReference>
<dbReference type="InterPro" id="IPR013078">
    <property type="entry name" value="His_Pase_superF_clade-1"/>
</dbReference>
<dbReference type="GO" id="GO:0004081">
    <property type="term" value="F:bis(5'-nucleosyl)-tetraphosphatase (asymmetrical) activity"/>
    <property type="evidence" value="ECO:0007669"/>
    <property type="project" value="TreeGrafter"/>
</dbReference>
<dbReference type="PANTHER" id="PTHR21340:SF0">
    <property type="entry name" value="BIS(5'-NUCLEOSYL)-TETRAPHOSPHATASE [ASYMMETRICAL]"/>
    <property type="match status" value="1"/>
</dbReference>
<dbReference type="CDD" id="cd07067">
    <property type="entry name" value="HP_PGM_like"/>
    <property type="match status" value="1"/>
</dbReference>
<dbReference type="InterPro" id="IPR000086">
    <property type="entry name" value="NUDIX_hydrolase_dom"/>
</dbReference>
<dbReference type="AlphaFoldDB" id="A0AB39U7X1"/>
<dbReference type="PROSITE" id="PS51462">
    <property type="entry name" value="NUDIX"/>
    <property type="match status" value="1"/>
</dbReference>
<dbReference type="Gene3D" id="3.90.79.10">
    <property type="entry name" value="Nucleoside Triphosphate Pyrophosphohydrolase"/>
    <property type="match status" value="1"/>
</dbReference>
<proteinExistence type="predicted"/>
<keyword evidence="1" id="KW-0378">Hydrolase</keyword>
<feature type="domain" description="Nudix hydrolase" evidence="2">
    <location>
        <begin position="27"/>
        <end position="177"/>
    </location>
</feature>
<dbReference type="SUPFAM" id="SSF55811">
    <property type="entry name" value="Nudix"/>
    <property type="match status" value="1"/>
</dbReference>
<dbReference type="KEGG" id="baqk:QN215_02180"/>
<dbReference type="InterPro" id="IPR051325">
    <property type="entry name" value="Nudix_hydrolase_domain"/>
</dbReference>
<dbReference type="SUPFAM" id="SSF53254">
    <property type="entry name" value="Phosphoglycerate mutase-like"/>
    <property type="match status" value="1"/>
</dbReference>
<protein>
    <submittedName>
        <fullName evidence="3">NUDIX domain-containing protein</fullName>
    </submittedName>
</protein>
<dbReference type="InterPro" id="IPR020084">
    <property type="entry name" value="NUDIX_hydrolase_CS"/>
</dbReference>
<organism evidence="3">
    <name type="scientific">Bifidobacterium aquikefiricola</name>
    <dbReference type="NCBI Taxonomy" id="3059038"/>
    <lineage>
        <taxon>Bacteria</taxon>
        <taxon>Bacillati</taxon>
        <taxon>Actinomycetota</taxon>
        <taxon>Actinomycetes</taxon>
        <taxon>Bifidobacteriales</taxon>
        <taxon>Bifidobacteriaceae</taxon>
        <taxon>Bifidobacterium</taxon>
    </lineage>
</organism>
<evidence type="ECO:0000256" key="1">
    <source>
        <dbReference type="ARBA" id="ARBA00022801"/>
    </source>
</evidence>